<evidence type="ECO:0000313" key="3">
    <source>
        <dbReference type="EMBL" id="KAF9927704.1"/>
    </source>
</evidence>
<dbReference type="AlphaFoldDB" id="A0A9P6IJC0"/>
<dbReference type="GO" id="GO:0016491">
    <property type="term" value="F:oxidoreductase activity"/>
    <property type="evidence" value="ECO:0007669"/>
    <property type="project" value="InterPro"/>
</dbReference>
<dbReference type="InterPro" id="IPR005804">
    <property type="entry name" value="FA_desaturase_dom"/>
</dbReference>
<evidence type="ECO:0000259" key="2">
    <source>
        <dbReference type="Pfam" id="PF00487"/>
    </source>
</evidence>
<keyword evidence="1" id="KW-0472">Membrane</keyword>
<keyword evidence="1" id="KW-0812">Transmembrane</keyword>
<keyword evidence="4" id="KW-1185">Reference proteome</keyword>
<comment type="caution">
    <text evidence="3">The sequence shown here is derived from an EMBL/GenBank/DDBJ whole genome shotgun (WGS) entry which is preliminary data.</text>
</comment>
<feature type="transmembrane region" description="Helical" evidence="1">
    <location>
        <begin position="62"/>
        <end position="80"/>
    </location>
</feature>
<feature type="transmembrane region" description="Helical" evidence="1">
    <location>
        <begin position="257"/>
        <end position="276"/>
    </location>
</feature>
<keyword evidence="1" id="KW-1133">Transmembrane helix</keyword>
<gene>
    <name evidence="3" type="ORF">BGZ65_006651</name>
</gene>
<sequence>RMGPPNAIDAGLTHRRVAYSNGIATTDKPVYERNYQVPDFSIKEIRECIPAHCFERSGVRGLCYVAVDLVYMSLLFLAATQIDKLENTLLRYLAWPVYWVLQGIVCTGIWILGHECGHQSFSTSKTLNNTVGWILHSFLLIPYHSWRISHSKHHKATGHMTKDQAFVPNTRSQVGLAPKASVAQQEKAEEEEVVEEVEIGHFDEESPIVTLAKMARQILIGWPAYLFLNASGQNYGRWTSHFHTWSPIFESRNFSDVLLSDFGVLLTLGGLVYATMQTSFLAVTKYYVIPYLFVNFWLVVITFLHHTDPKMPHYREGTFNFQRGALCTVDRSFGKFLDHMFHGIAHTHVAHHLFSQIPFYHAEEATAHLKKFLGKYYIYDDTPIAVAYWRSFRECRFVEDEGDVVFYKK</sequence>
<dbReference type="Pfam" id="PF00487">
    <property type="entry name" value="FA_desaturase"/>
    <property type="match status" value="1"/>
</dbReference>
<evidence type="ECO:0000256" key="1">
    <source>
        <dbReference type="SAM" id="Phobius"/>
    </source>
</evidence>
<feature type="transmembrane region" description="Helical" evidence="1">
    <location>
        <begin position="92"/>
        <end position="112"/>
    </location>
</feature>
<dbReference type="GO" id="GO:0006629">
    <property type="term" value="P:lipid metabolic process"/>
    <property type="evidence" value="ECO:0007669"/>
    <property type="project" value="InterPro"/>
</dbReference>
<organism evidence="3 4">
    <name type="scientific">Modicella reniformis</name>
    <dbReference type="NCBI Taxonomy" id="1440133"/>
    <lineage>
        <taxon>Eukaryota</taxon>
        <taxon>Fungi</taxon>
        <taxon>Fungi incertae sedis</taxon>
        <taxon>Mucoromycota</taxon>
        <taxon>Mortierellomycotina</taxon>
        <taxon>Mortierellomycetes</taxon>
        <taxon>Mortierellales</taxon>
        <taxon>Mortierellaceae</taxon>
        <taxon>Modicella</taxon>
    </lineage>
</organism>
<protein>
    <submittedName>
        <fullName evidence="3">Fatty acid oxidation complex subunit alpha</fullName>
    </submittedName>
</protein>
<feature type="non-terminal residue" evidence="3">
    <location>
        <position position="1"/>
    </location>
</feature>
<dbReference type="Proteomes" id="UP000749646">
    <property type="component" value="Unassembled WGS sequence"/>
</dbReference>
<dbReference type="PANTHER" id="PTHR32100">
    <property type="entry name" value="OMEGA-6 FATTY ACID DESATURASE, CHLOROPLASTIC"/>
    <property type="match status" value="1"/>
</dbReference>
<proteinExistence type="predicted"/>
<feature type="domain" description="Fatty acid desaturase" evidence="2">
    <location>
        <begin position="94"/>
        <end position="379"/>
    </location>
</feature>
<dbReference type="EMBL" id="JAAAHW010010308">
    <property type="protein sequence ID" value="KAF9927704.1"/>
    <property type="molecule type" value="Genomic_DNA"/>
</dbReference>
<evidence type="ECO:0000313" key="4">
    <source>
        <dbReference type="Proteomes" id="UP000749646"/>
    </source>
</evidence>
<dbReference type="CDD" id="cd03507">
    <property type="entry name" value="Delta12-FADS-like"/>
    <property type="match status" value="1"/>
</dbReference>
<reference evidence="3" key="1">
    <citation type="journal article" date="2020" name="Fungal Divers.">
        <title>Resolving the Mortierellaceae phylogeny through synthesis of multi-gene phylogenetics and phylogenomics.</title>
        <authorList>
            <person name="Vandepol N."/>
            <person name="Liber J."/>
            <person name="Desiro A."/>
            <person name="Na H."/>
            <person name="Kennedy M."/>
            <person name="Barry K."/>
            <person name="Grigoriev I.V."/>
            <person name="Miller A.N."/>
            <person name="O'Donnell K."/>
            <person name="Stajich J.E."/>
            <person name="Bonito G."/>
        </authorList>
    </citation>
    <scope>NUCLEOTIDE SEQUENCE</scope>
    <source>
        <strain evidence="3">MES-2147</strain>
    </source>
</reference>
<dbReference type="InterPro" id="IPR012171">
    <property type="entry name" value="Fatty_acid_desaturase"/>
</dbReference>
<accession>A0A9P6IJC0</accession>
<name>A0A9P6IJC0_9FUNG</name>
<dbReference type="OrthoDB" id="1461976at2759"/>
<feature type="transmembrane region" description="Helical" evidence="1">
    <location>
        <begin position="288"/>
        <end position="305"/>
    </location>
</feature>